<name>A0A9Q4ALV5_9HYPH</name>
<gene>
    <name evidence="1" type="ORF">NF348_05225</name>
</gene>
<evidence type="ECO:0000313" key="1">
    <source>
        <dbReference type="EMBL" id="MCP8886498.1"/>
    </source>
</evidence>
<reference evidence="1" key="1">
    <citation type="submission" date="2022-06" db="EMBL/GenBank/DDBJ databases">
        <title>Devosia sp. XJ19-45 genome assembly.</title>
        <authorList>
            <person name="Li B."/>
            <person name="Cai M."/>
            <person name="Nie G."/>
            <person name="Li W."/>
        </authorList>
    </citation>
    <scope>NUCLEOTIDE SEQUENCE</scope>
    <source>
        <strain evidence="1">XJ19-45</strain>
    </source>
</reference>
<accession>A0A9Q4ALV5</accession>
<dbReference type="RefSeq" id="WP_254673812.1">
    <property type="nucleotide sequence ID" value="NZ_JAMWDU010000002.1"/>
</dbReference>
<dbReference type="Proteomes" id="UP001060275">
    <property type="component" value="Unassembled WGS sequence"/>
</dbReference>
<sequence length="198" mass="22464">MAPVIVPTDKLREFVDFDAFYAWLAENHDSADEIWIRIFKKATGKPTISPVDAIQAVLCWGWIDAIKKSWDEESFVQRYCPRRPKSVWSQVNRDNVARLVEQGLMTEHGLVHVETAKADGRWDAAYKTTQEAPPDLLAAIAASPAAQAKYGQLTAQNRFALTFRTLSLKTEAARKKRIAEFVAMLERGETIYPQRDKP</sequence>
<evidence type="ECO:0000313" key="2">
    <source>
        <dbReference type="Proteomes" id="UP001060275"/>
    </source>
</evidence>
<dbReference type="Pfam" id="PF13376">
    <property type="entry name" value="OmdA"/>
    <property type="match status" value="1"/>
</dbReference>
<comment type="caution">
    <text evidence="1">The sequence shown here is derived from an EMBL/GenBank/DDBJ whole genome shotgun (WGS) entry which is preliminary data.</text>
</comment>
<keyword evidence="2" id="KW-1185">Reference proteome</keyword>
<dbReference type="EMBL" id="JAMWDU010000002">
    <property type="protein sequence ID" value="MCP8886498.1"/>
    <property type="molecule type" value="Genomic_DNA"/>
</dbReference>
<proteinExistence type="predicted"/>
<dbReference type="AlphaFoldDB" id="A0A9Q4ALV5"/>
<protein>
    <submittedName>
        <fullName evidence="1">YdeI/OmpD-associated family protein</fullName>
    </submittedName>
</protein>
<organism evidence="1 2">
    <name type="scientific">Devosia ureilytica</name>
    <dbReference type="NCBI Taxonomy" id="2952754"/>
    <lineage>
        <taxon>Bacteria</taxon>
        <taxon>Pseudomonadati</taxon>
        <taxon>Pseudomonadota</taxon>
        <taxon>Alphaproteobacteria</taxon>
        <taxon>Hyphomicrobiales</taxon>
        <taxon>Devosiaceae</taxon>
        <taxon>Devosia</taxon>
    </lineage>
</organism>